<dbReference type="InterPro" id="IPR016162">
    <property type="entry name" value="Ald_DH_N"/>
</dbReference>
<dbReference type="AlphaFoldDB" id="A0A8K0RM85"/>
<evidence type="ECO:0000256" key="2">
    <source>
        <dbReference type="SAM" id="Phobius"/>
    </source>
</evidence>
<dbReference type="OrthoDB" id="5840532at2759"/>
<organism evidence="3 4">
    <name type="scientific">Fusarium tricinctum</name>
    <dbReference type="NCBI Taxonomy" id="61284"/>
    <lineage>
        <taxon>Eukaryota</taxon>
        <taxon>Fungi</taxon>
        <taxon>Dikarya</taxon>
        <taxon>Ascomycota</taxon>
        <taxon>Pezizomycotina</taxon>
        <taxon>Sordariomycetes</taxon>
        <taxon>Hypocreomycetidae</taxon>
        <taxon>Hypocreales</taxon>
        <taxon>Nectriaceae</taxon>
        <taxon>Fusarium</taxon>
        <taxon>Fusarium tricinctum species complex</taxon>
    </lineage>
</organism>
<dbReference type="Gene3D" id="3.40.605.10">
    <property type="entry name" value="Aldehyde Dehydrogenase, Chain A, domain 1"/>
    <property type="match status" value="1"/>
</dbReference>
<dbReference type="InterPro" id="IPR012394">
    <property type="entry name" value="Aldehyde_DH_NAD(P)"/>
</dbReference>
<keyword evidence="1" id="KW-0560">Oxidoreductase</keyword>
<name>A0A8K0RM85_9HYPO</name>
<keyword evidence="2" id="KW-0812">Transmembrane</keyword>
<evidence type="ECO:0000313" key="4">
    <source>
        <dbReference type="Proteomes" id="UP000813427"/>
    </source>
</evidence>
<sequence length="495" mass="53248">MTSALEQYRIVNAAWTEGRLENVLQRQKELALLHANIRKSSSDLIRAISQDLQISDASAADELQLTLDSIKTLYDSLDFPGTLAKEKLVGKGASSLDNLVPLGVVLIDPSPYSPFASILAPLAATVAAGGAAIVLASSKTPNLNTDLRTLITKSLDFEAFAIAEDDSASTRRQLGAKHFGAAALQNLSERDALFTSLYKANPLVKVLSPPSGTPAAFVDRSAEDLEAISSHLLHAGPRAPRHNLLRIPRLVFVDEIHIEQLDKLIHANASTNALLSFGNDQDKAEALDELIHSKFPSSIGKLSTKRGGLPAVITIADSKEVTAENVEKAVELLAYSINGLLLVSTRSLDHGIDILNKINANKPSQAVYIFASPKASSYVALFTNTLQVFINTIPQWSLAVIAPSTPSVADRLLYRREDFSVNKPILQESLKPTQALAAGAKSVWPFLSQALHLGKIKQPKGGRLSYFERGLIVGLALSLFAITGTGFGIRRVLFA</sequence>
<dbReference type="Proteomes" id="UP000813427">
    <property type="component" value="Unassembled WGS sequence"/>
</dbReference>
<keyword evidence="2" id="KW-0472">Membrane</keyword>
<comment type="caution">
    <text evidence="3">The sequence shown here is derived from an EMBL/GenBank/DDBJ whole genome shotgun (WGS) entry which is preliminary data.</text>
</comment>
<dbReference type="PANTHER" id="PTHR43570:SF16">
    <property type="entry name" value="ALDEHYDE DEHYDROGENASE TYPE III, ISOFORM Q"/>
    <property type="match status" value="1"/>
</dbReference>
<dbReference type="SUPFAM" id="SSF53720">
    <property type="entry name" value="ALDH-like"/>
    <property type="match status" value="1"/>
</dbReference>
<dbReference type="PANTHER" id="PTHR43570">
    <property type="entry name" value="ALDEHYDE DEHYDROGENASE"/>
    <property type="match status" value="1"/>
</dbReference>
<proteinExistence type="predicted"/>
<dbReference type="GO" id="GO:0005737">
    <property type="term" value="C:cytoplasm"/>
    <property type="evidence" value="ECO:0007669"/>
    <property type="project" value="TreeGrafter"/>
</dbReference>
<accession>A0A8K0RM85</accession>
<protein>
    <recommendedName>
        <fullName evidence="5">Aldehyde dehydrogenase domain-containing protein</fullName>
    </recommendedName>
</protein>
<feature type="transmembrane region" description="Helical" evidence="2">
    <location>
        <begin position="470"/>
        <end position="489"/>
    </location>
</feature>
<evidence type="ECO:0000313" key="3">
    <source>
        <dbReference type="EMBL" id="KAH7235402.1"/>
    </source>
</evidence>
<dbReference type="EMBL" id="JAGPXF010000007">
    <property type="protein sequence ID" value="KAH7235402.1"/>
    <property type="molecule type" value="Genomic_DNA"/>
</dbReference>
<evidence type="ECO:0008006" key="5">
    <source>
        <dbReference type="Google" id="ProtNLM"/>
    </source>
</evidence>
<keyword evidence="2" id="KW-1133">Transmembrane helix</keyword>
<dbReference type="GO" id="GO:0006081">
    <property type="term" value="P:aldehyde metabolic process"/>
    <property type="evidence" value="ECO:0007669"/>
    <property type="project" value="InterPro"/>
</dbReference>
<reference evidence="3" key="1">
    <citation type="journal article" date="2021" name="Nat. Commun.">
        <title>Genetic determinants of endophytism in the Arabidopsis root mycobiome.</title>
        <authorList>
            <person name="Mesny F."/>
            <person name="Miyauchi S."/>
            <person name="Thiergart T."/>
            <person name="Pickel B."/>
            <person name="Atanasova L."/>
            <person name="Karlsson M."/>
            <person name="Huettel B."/>
            <person name="Barry K.W."/>
            <person name="Haridas S."/>
            <person name="Chen C."/>
            <person name="Bauer D."/>
            <person name="Andreopoulos W."/>
            <person name="Pangilinan J."/>
            <person name="LaButti K."/>
            <person name="Riley R."/>
            <person name="Lipzen A."/>
            <person name="Clum A."/>
            <person name="Drula E."/>
            <person name="Henrissat B."/>
            <person name="Kohler A."/>
            <person name="Grigoriev I.V."/>
            <person name="Martin F.M."/>
            <person name="Hacquard S."/>
        </authorList>
    </citation>
    <scope>NUCLEOTIDE SEQUENCE</scope>
    <source>
        <strain evidence="3">MPI-SDFR-AT-0068</strain>
    </source>
</reference>
<evidence type="ECO:0000256" key="1">
    <source>
        <dbReference type="ARBA" id="ARBA00023002"/>
    </source>
</evidence>
<keyword evidence="4" id="KW-1185">Reference proteome</keyword>
<dbReference type="GO" id="GO:0004029">
    <property type="term" value="F:aldehyde dehydrogenase (NAD+) activity"/>
    <property type="evidence" value="ECO:0007669"/>
    <property type="project" value="TreeGrafter"/>
</dbReference>
<dbReference type="InterPro" id="IPR016161">
    <property type="entry name" value="Ald_DH/histidinol_DH"/>
</dbReference>
<gene>
    <name evidence="3" type="ORF">BKA59DRAFT_425292</name>
</gene>